<evidence type="ECO:0000313" key="1">
    <source>
        <dbReference type="EMBL" id="QJP95861.1"/>
    </source>
</evidence>
<protein>
    <submittedName>
        <fullName evidence="1">Uncharacterized protein</fullName>
    </submittedName>
</protein>
<reference evidence="1 2" key="1">
    <citation type="submission" date="2018-03" db="EMBL/GenBank/DDBJ databases">
        <title>Complete genome sequence of Pseudomonas fluorescens sp. G7.</title>
        <authorList>
            <person name="Gao C.-H."/>
            <person name="Li Z."/>
            <person name="Cai P."/>
        </authorList>
    </citation>
    <scope>NUCLEOTIDE SEQUENCE [LARGE SCALE GENOMIC DNA]</scope>
    <source>
        <strain evidence="1 2">G7</strain>
    </source>
</reference>
<gene>
    <name evidence="1" type="ORF">C6Y56_15185</name>
</gene>
<name>A0A7Z3C5F3_PSEFL</name>
<dbReference type="EMBL" id="CP027561">
    <property type="protein sequence ID" value="QJP95861.1"/>
    <property type="molecule type" value="Genomic_DNA"/>
</dbReference>
<dbReference type="InterPro" id="IPR011256">
    <property type="entry name" value="Reg_factor_effector_dom_sf"/>
</dbReference>
<evidence type="ECO:0000313" key="2">
    <source>
        <dbReference type="Proteomes" id="UP000501669"/>
    </source>
</evidence>
<dbReference type="Proteomes" id="UP000501669">
    <property type="component" value="Chromosome"/>
</dbReference>
<sequence length="64" mass="7512">MSWTSIADWGRIWKHFETHPQVSRRCATDFEAHPGSESVAIYIGIRQERVSRDNNSRLRSTPQR</sequence>
<proteinExistence type="predicted"/>
<organism evidence="1 2">
    <name type="scientific">Pseudomonas fluorescens</name>
    <dbReference type="NCBI Taxonomy" id="294"/>
    <lineage>
        <taxon>Bacteria</taxon>
        <taxon>Pseudomonadati</taxon>
        <taxon>Pseudomonadota</taxon>
        <taxon>Gammaproteobacteria</taxon>
        <taxon>Pseudomonadales</taxon>
        <taxon>Pseudomonadaceae</taxon>
        <taxon>Pseudomonas</taxon>
    </lineage>
</organism>
<accession>A0A7Z3C5F3</accession>
<dbReference type="Gene3D" id="3.20.80.10">
    <property type="entry name" value="Regulatory factor, effector binding domain"/>
    <property type="match status" value="1"/>
</dbReference>
<dbReference type="AlphaFoldDB" id="A0A7Z3C5F3"/>